<proteinExistence type="predicted"/>
<reference evidence="2" key="1">
    <citation type="submission" date="2019-08" db="EMBL/GenBank/DDBJ databases">
        <authorList>
            <person name="Kucharzyk K."/>
            <person name="Murdoch R.W."/>
            <person name="Higgins S."/>
            <person name="Loffler F."/>
        </authorList>
    </citation>
    <scope>NUCLEOTIDE SEQUENCE</scope>
</reference>
<keyword evidence="1" id="KW-0812">Transmembrane</keyword>
<accession>A0A645JX53</accession>
<comment type="caution">
    <text evidence="2">The sequence shown here is derived from an EMBL/GenBank/DDBJ whole genome shotgun (WGS) entry which is preliminary data.</text>
</comment>
<protein>
    <submittedName>
        <fullName evidence="2">Uncharacterized protein</fullName>
    </submittedName>
</protein>
<keyword evidence="1" id="KW-1133">Transmembrane helix</keyword>
<name>A0A645JX53_9ZZZZ</name>
<gene>
    <name evidence="2" type="ORF">SDC9_211955</name>
</gene>
<dbReference type="EMBL" id="VSSQ01144699">
    <property type="protein sequence ID" value="MPN64184.1"/>
    <property type="molecule type" value="Genomic_DNA"/>
</dbReference>
<organism evidence="2">
    <name type="scientific">bioreactor metagenome</name>
    <dbReference type="NCBI Taxonomy" id="1076179"/>
    <lineage>
        <taxon>unclassified sequences</taxon>
        <taxon>metagenomes</taxon>
        <taxon>ecological metagenomes</taxon>
    </lineage>
</organism>
<sequence length="87" mass="9873">MRAAFFGIDIIDISINIFVVSVGILQCHLNDIGIFFAFDIDRFFVNCGLTAIYIIDEGNNAAFVMEYFAFVGAFITQFNFYSFIQES</sequence>
<feature type="transmembrane region" description="Helical" evidence="1">
    <location>
        <begin position="6"/>
        <end position="25"/>
    </location>
</feature>
<keyword evidence="1" id="KW-0472">Membrane</keyword>
<evidence type="ECO:0000313" key="2">
    <source>
        <dbReference type="EMBL" id="MPN64184.1"/>
    </source>
</evidence>
<dbReference type="AlphaFoldDB" id="A0A645JX53"/>
<evidence type="ECO:0000256" key="1">
    <source>
        <dbReference type="SAM" id="Phobius"/>
    </source>
</evidence>
<feature type="transmembrane region" description="Helical" evidence="1">
    <location>
        <begin position="67"/>
        <end position="84"/>
    </location>
</feature>